<reference evidence="1" key="1">
    <citation type="journal article" date="2018" name="J. Ind. Microbiol. Biotechnol.">
        <title>Genome mining reveals uncommon alkylpyrones as type III PKS products from myxobacteria.</title>
        <authorList>
            <person name="Hug J.J."/>
            <person name="Panter F."/>
            <person name="Krug D."/>
            <person name="Muller R."/>
        </authorList>
    </citation>
    <scope>NUCLEOTIDE SEQUENCE</scope>
    <source>
        <strain evidence="1">MCy9557</strain>
    </source>
</reference>
<dbReference type="EMBL" id="MH908914">
    <property type="protein sequence ID" value="AYM53992.1"/>
    <property type="molecule type" value="Genomic_DNA"/>
</dbReference>
<accession>A0A3S7UZ15</accession>
<sequence length="218" mass="25334">MLRNALKATACMWPGLAQSYRWVERTAAILQNESGLDAAGVRRRLAALLAALARWTRRHHRGVIRQALAHFLLETRRYWKGLFHCYDVPDLPRTDNDLEHLFGTCRYHERRASGRVRGSAGLVMRGMVRLPAIASAHLLPELDGPHLAPGDLDDWRRLRAQFEERRVPRTMGRRFRADPDAYLRGIEEELRPYLPVQKKNGVHFRRLNARRSSLCWTR</sequence>
<dbReference type="AlphaFoldDB" id="A0A3S7UZ15"/>
<evidence type="ECO:0000313" key="1">
    <source>
        <dbReference type="EMBL" id="AYM53992.1"/>
    </source>
</evidence>
<name>A0A3S7UZ15_9BACT</name>
<organism evidence="1">
    <name type="scientific">Pyxidicoccus sp</name>
    <dbReference type="NCBI Taxonomy" id="2023737"/>
    <lineage>
        <taxon>Bacteria</taxon>
        <taxon>Pseudomonadati</taxon>
        <taxon>Myxococcota</taxon>
        <taxon>Myxococcia</taxon>
        <taxon>Myxococcales</taxon>
        <taxon>Cystobacterineae</taxon>
        <taxon>Myxococcaceae</taxon>
        <taxon>Pyxidicoccus</taxon>
    </lineage>
</organism>
<protein>
    <submittedName>
        <fullName evidence="1">MULE transposase conserved domain protein</fullName>
    </submittedName>
</protein>
<proteinExistence type="predicted"/>